<keyword evidence="4 5" id="KW-0472">Membrane</keyword>
<dbReference type="InterPro" id="IPR010445">
    <property type="entry name" value="LapA_dom"/>
</dbReference>
<feature type="domain" description="Lipopolysaccharide assembly protein A" evidence="6">
    <location>
        <begin position="22"/>
        <end position="73"/>
    </location>
</feature>
<evidence type="ECO:0000256" key="5">
    <source>
        <dbReference type="SAM" id="Phobius"/>
    </source>
</evidence>
<evidence type="ECO:0000256" key="2">
    <source>
        <dbReference type="ARBA" id="ARBA00022692"/>
    </source>
</evidence>
<keyword evidence="3 5" id="KW-1133">Transmembrane helix</keyword>
<organism evidence="7 8">
    <name type="scientific">Roseateles violae</name>
    <dbReference type="NCBI Taxonomy" id="3058042"/>
    <lineage>
        <taxon>Bacteria</taxon>
        <taxon>Pseudomonadati</taxon>
        <taxon>Pseudomonadota</taxon>
        <taxon>Betaproteobacteria</taxon>
        <taxon>Burkholderiales</taxon>
        <taxon>Sphaerotilaceae</taxon>
        <taxon>Roseateles</taxon>
    </lineage>
</organism>
<comment type="caution">
    <text evidence="7">The sequence shown here is derived from an EMBL/GenBank/DDBJ whole genome shotgun (WGS) entry which is preliminary data.</text>
</comment>
<accession>A0ABT8DPC3</accession>
<evidence type="ECO:0000256" key="4">
    <source>
        <dbReference type="ARBA" id="ARBA00023136"/>
    </source>
</evidence>
<reference evidence="7 8" key="1">
    <citation type="submission" date="2023-06" db="EMBL/GenBank/DDBJ databases">
        <title>Pelomonas sp. PFR6 16S ribosomal RNA gene Genome sequencing and assembly.</title>
        <authorList>
            <person name="Woo H."/>
        </authorList>
    </citation>
    <scope>NUCLEOTIDE SEQUENCE [LARGE SCALE GENOMIC DNA]</scope>
    <source>
        <strain evidence="7 8">PFR6</strain>
    </source>
</reference>
<proteinExistence type="predicted"/>
<dbReference type="EMBL" id="JAUHHC010000002">
    <property type="protein sequence ID" value="MDN3920195.1"/>
    <property type="molecule type" value="Genomic_DNA"/>
</dbReference>
<sequence>MRILVWLFRAFLFFALFAFALNNSHETAVRWFFGYEWRAPLVIVVLLAFGLGCALGVLAMVPAWWRHRRVATRAPVVAPATPAADPLNPALPQDGI</sequence>
<keyword evidence="8" id="KW-1185">Reference proteome</keyword>
<dbReference type="RefSeq" id="WP_290358503.1">
    <property type="nucleotide sequence ID" value="NZ_JAUHHC010000002.1"/>
</dbReference>
<name>A0ABT8DPC3_9BURK</name>
<evidence type="ECO:0000313" key="8">
    <source>
        <dbReference type="Proteomes" id="UP001228044"/>
    </source>
</evidence>
<evidence type="ECO:0000313" key="7">
    <source>
        <dbReference type="EMBL" id="MDN3920195.1"/>
    </source>
</evidence>
<evidence type="ECO:0000259" key="6">
    <source>
        <dbReference type="Pfam" id="PF06305"/>
    </source>
</evidence>
<gene>
    <name evidence="7" type="ORF">QWJ38_07870</name>
</gene>
<evidence type="ECO:0000256" key="1">
    <source>
        <dbReference type="ARBA" id="ARBA00022475"/>
    </source>
</evidence>
<dbReference type="Proteomes" id="UP001228044">
    <property type="component" value="Unassembled WGS sequence"/>
</dbReference>
<dbReference type="Pfam" id="PF06305">
    <property type="entry name" value="LapA_dom"/>
    <property type="match status" value="1"/>
</dbReference>
<evidence type="ECO:0000256" key="3">
    <source>
        <dbReference type="ARBA" id="ARBA00022989"/>
    </source>
</evidence>
<feature type="transmembrane region" description="Helical" evidence="5">
    <location>
        <begin position="40"/>
        <end position="65"/>
    </location>
</feature>
<keyword evidence="2 5" id="KW-0812">Transmembrane</keyword>
<protein>
    <submittedName>
        <fullName evidence="7">LapA family protein</fullName>
    </submittedName>
</protein>
<keyword evidence="1" id="KW-1003">Cell membrane</keyword>